<evidence type="ECO:0000259" key="1">
    <source>
        <dbReference type="Pfam" id="PF26563"/>
    </source>
</evidence>
<dbReference type="GO" id="GO:0005524">
    <property type="term" value="F:ATP binding"/>
    <property type="evidence" value="ECO:0007669"/>
    <property type="project" value="TreeGrafter"/>
</dbReference>
<dbReference type="InterPro" id="IPR027417">
    <property type="entry name" value="P-loop_NTPase"/>
</dbReference>
<protein>
    <recommendedName>
        <fullName evidence="1">Rv3660c-like CheY-like N-terminal domain-containing protein</fullName>
    </recommendedName>
</protein>
<dbReference type="EMBL" id="AP024237">
    <property type="protein sequence ID" value="BCO33906.1"/>
    <property type="molecule type" value="Genomic_DNA"/>
</dbReference>
<gene>
    <name evidence="2" type="ORF">MHEC_03390</name>
</gene>
<organism evidence="2 3">
    <name type="scientific">Mycobacterium heckeshornense</name>
    <dbReference type="NCBI Taxonomy" id="110505"/>
    <lineage>
        <taxon>Bacteria</taxon>
        <taxon>Bacillati</taxon>
        <taxon>Actinomycetota</taxon>
        <taxon>Actinomycetes</taxon>
        <taxon>Mycobacteriales</taxon>
        <taxon>Mycobacteriaceae</taxon>
        <taxon>Mycobacterium</taxon>
    </lineage>
</organism>
<dbReference type="Gene3D" id="3.40.50.300">
    <property type="entry name" value="P-loop containing nucleotide triphosphate hydrolases"/>
    <property type="match status" value="1"/>
</dbReference>
<dbReference type="InterPro" id="IPR050625">
    <property type="entry name" value="ParA/MinD_ATPase"/>
</dbReference>
<dbReference type="InterPro" id="IPR059050">
    <property type="entry name" value="Rv3660c_N"/>
</dbReference>
<feature type="domain" description="Rv3660c-like CheY-like N-terminal" evidence="1">
    <location>
        <begin position="20"/>
        <end position="125"/>
    </location>
</feature>
<dbReference type="AlphaFoldDB" id="A0A7R7JFL9"/>
<sequence length="368" mass="37605">MASTRSRIGPTGSVGVLALLDEPLLRDELDRAAAAVGVRVVRTSDSAAASRKTWSAAAAVVLDAAAAARCGQQALPRRSHVVVVCGTEPDASTWAAAVAVGAQHVLVLPAQERELVRELADAAESMYDQRLRGGVIAVIGGRGGAGASVFAAALAQAAGDTLLVDLDPWGGGIDLVLGCETAPGLRWPDLAVRGGRLDWSALREALPRHRGVSVLSAARNSHEFEPAPVEAVVDAGRRGGVTVVCDVARRLSDACETALQSADLVVLVSPCDVRACAATATIAPVLCTINPNVGLVVRGPSPGGLRAAEIAAVAAVPLLASMRADPRIAERLEHGGLRLPRRSALAGAARRVLAVLPSRPAESESGAA</sequence>
<dbReference type="SUPFAM" id="SSF52540">
    <property type="entry name" value="P-loop containing nucleoside triphosphate hydrolases"/>
    <property type="match status" value="1"/>
</dbReference>
<dbReference type="GO" id="GO:0016887">
    <property type="term" value="F:ATP hydrolysis activity"/>
    <property type="evidence" value="ECO:0007669"/>
    <property type="project" value="TreeGrafter"/>
</dbReference>
<dbReference type="Pfam" id="PF26563">
    <property type="entry name" value="Rv3660c_N"/>
    <property type="match status" value="1"/>
</dbReference>
<dbReference type="NCBIfam" id="TIGR03815">
    <property type="entry name" value="CpaE_hom_Actino"/>
    <property type="match status" value="1"/>
</dbReference>
<dbReference type="GO" id="GO:0009898">
    <property type="term" value="C:cytoplasmic side of plasma membrane"/>
    <property type="evidence" value="ECO:0007669"/>
    <property type="project" value="TreeGrafter"/>
</dbReference>
<dbReference type="GO" id="GO:0005829">
    <property type="term" value="C:cytosol"/>
    <property type="evidence" value="ECO:0007669"/>
    <property type="project" value="TreeGrafter"/>
</dbReference>
<reference evidence="2 3" key="1">
    <citation type="submission" date="2020-12" db="EMBL/GenBank/DDBJ databases">
        <title>Complete genome sequence of Mycobacterium heckeshornense JCM 15655T, closely related to a pathogenic non-tuberculous mycobacterial species Mycobacterium xenopi.</title>
        <authorList>
            <person name="Yoshida M."/>
            <person name="Fukano H."/>
            <person name="Asakura T."/>
            <person name="Suzuki M."/>
            <person name="Hoshino Y."/>
        </authorList>
    </citation>
    <scope>NUCLEOTIDE SEQUENCE [LARGE SCALE GENOMIC DNA]</scope>
    <source>
        <strain evidence="2 3">JCM 15655</strain>
    </source>
</reference>
<dbReference type="GO" id="GO:0051782">
    <property type="term" value="P:negative regulation of cell division"/>
    <property type="evidence" value="ECO:0007669"/>
    <property type="project" value="TreeGrafter"/>
</dbReference>
<proteinExistence type="predicted"/>
<evidence type="ECO:0000313" key="2">
    <source>
        <dbReference type="EMBL" id="BCO33906.1"/>
    </source>
</evidence>
<accession>A0A7R7JFL9</accession>
<dbReference type="Proteomes" id="UP000595446">
    <property type="component" value="Chromosome"/>
</dbReference>
<dbReference type="PANTHER" id="PTHR43384:SF11">
    <property type="entry name" value="SEPTUM SITE DETERMINING PROTEIN"/>
    <property type="match status" value="1"/>
</dbReference>
<dbReference type="InterPro" id="IPR022521">
    <property type="entry name" value="Rv3660c"/>
</dbReference>
<evidence type="ECO:0000313" key="3">
    <source>
        <dbReference type="Proteomes" id="UP000595446"/>
    </source>
</evidence>
<keyword evidence="3" id="KW-1185">Reference proteome</keyword>
<name>A0A7R7JFL9_9MYCO</name>
<dbReference type="PANTHER" id="PTHR43384">
    <property type="entry name" value="SEPTUM SITE-DETERMINING PROTEIN MIND HOMOLOG, CHLOROPLASTIC-RELATED"/>
    <property type="match status" value="1"/>
</dbReference>